<accession>A0A0E3R8Q1</accession>
<dbReference type="RefSeq" id="WP_052724817.1">
    <property type="nucleotide sequence ID" value="NZ_CP009511.1"/>
</dbReference>
<dbReference type="InterPro" id="IPR011004">
    <property type="entry name" value="Trimer_LpxA-like_sf"/>
</dbReference>
<dbReference type="EC" id="2.3.1.89" evidence="1"/>
<reference evidence="1 2" key="1">
    <citation type="submission" date="2014-07" db="EMBL/GenBank/DDBJ databases">
        <title>Methanogenic archaea and the global carbon cycle.</title>
        <authorList>
            <person name="Henriksen J.R."/>
            <person name="Luke J."/>
            <person name="Reinhart S."/>
            <person name="Benedict M.N."/>
            <person name="Youngblut N.D."/>
            <person name="Metcalf M.E."/>
            <person name="Whitaker R.J."/>
            <person name="Metcalf W.W."/>
        </authorList>
    </citation>
    <scope>NUCLEOTIDE SEQUENCE [LARGE SCALE GENOMIC DNA]</scope>
    <source>
        <strain evidence="1 2">SarPi</strain>
    </source>
</reference>
<dbReference type="GeneID" id="24864759"/>
<dbReference type="SUPFAM" id="SSF51161">
    <property type="entry name" value="Trimeric LpxA-like enzymes"/>
    <property type="match status" value="1"/>
</dbReference>
<dbReference type="InterPro" id="IPR001451">
    <property type="entry name" value="Hexapep"/>
</dbReference>
<evidence type="ECO:0000313" key="2">
    <source>
        <dbReference type="Proteomes" id="UP000033116"/>
    </source>
</evidence>
<keyword evidence="1" id="KW-0012">Acyltransferase</keyword>
<dbReference type="PANTHER" id="PTHR43300">
    <property type="entry name" value="ACETYLTRANSFERASE"/>
    <property type="match status" value="1"/>
</dbReference>
<dbReference type="EMBL" id="CP009511">
    <property type="protein sequence ID" value="AKB61545.1"/>
    <property type="molecule type" value="Genomic_DNA"/>
</dbReference>
<dbReference type="HOGENOM" id="CLU_051638_12_5_2"/>
<dbReference type="Pfam" id="PF00132">
    <property type="entry name" value="Hexapep"/>
    <property type="match status" value="1"/>
</dbReference>
<keyword evidence="1" id="KW-0808">Transferase</keyword>
<dbReference type="InterPro" id="IPR050179">
    <property type="entry name" value="Trans_hexapeptide_repeat"/>
</dbReference>
<dbReference type="Gene3D" id="2.160.10.10">
    <property type="entry name" value="Hexapeptide repeat proteins"/>
    <property type="match status" value="1"/>
</dbReference>
<evidence type="ECO:0000313" key="1">
    <source>
        <dbReference type="EMBL" id="AKB61545.1"/>
    </source>
</evidence>
<proteinExistence type="predicted"/>
<dbReference type="PANTHER" id="PTHR43300:SF6">
    <property type="entry name" value="ACETYLTRANSFERASE YVOF-RELATED"/>
    <property type="match status" value="1"/>
</dbReference>
<organism evidence="1 2">
    <name type="scientific">Methanosarcina mazei SarPi</name>
    <dbReference type="NCBI Taxonomy" id="1434115"/>
    <lineage>
        <taxon>Archaea</taxon>
        <taxon>Methanobacteriati</taxon>
        <taxon>Methanobacteriota</taxon>
        <taxon>Stenosarchaea group</taxon>
        <taxon>Methanomicrobia</taxon>
        <taxon>Methanosarcinales</taxon>
        <taxon>Methanosarcinaceae</taxon>
        <taxon>Methanosarcina</taxon>
    </lineage>
</organism>
<name>A0A0E3R8Q1_METMZ</name>
<protein>
    <submittedName>
        <fullName evidence="1">2,3,4,5-tetrahydropyridine-2,6-dicarboxylate N-acetyltransferase</fullName>
        <ecNumber evidence="1">2.3.1.89</ecNumber>
    </submittedName>
</protein>
<dbReference type="AlphaFoldDB" id="A0A0E3R8Q1"/>
<dbReference type="CDD" id="cd04647">
    <property type="entry name" value="LbH_MAT_like"/>
    <property type="match status" value="1"/>
</dbReference>
<sequence length="146" mass="15955">MKNYIPFLKSIGVKITGTPRYINYDVKFDSTYNYSLIELNDNCVITGSTIILTHDYSIFHASIGCNKISKNDPEFRRVGKVVIGENAFIGANCILLPNTVIGKNAIVGAGSVVTKDVPENTIVAGNPARIIKTIQEYVDETGIVND</sequence>
<dbReference type="GO" id="GO:0047200">
    <property type="term" value="F:tetrahydrodipicolinate N-acetyltransferase activity"/>
    <property type="evidence" value="ECO:0007669"/>
    <property type="project" value="UniProtKB-EC"/>
</dbReference>
<gene>
    <name evidence="1" type="ORF">MSMAP_1560</name>
</gene>
<dbReference type="PATRIC" id="fig|1434115.4.peg.1987"/>
<dbReference type="Proteomes" id="UP000033116">
    <property type="component" value="Chromosome"/>
</dbReference>